<dbReference type="Gene3D" id="1.20.1440.60">
    <property type="entry name" value="23S rRNA-intervening sequence"/>
    <property type="match status" value="1"/>
</dbReference>
<proteinExistence type="predicted"/>
<organism evidence="1 2">
    <name type="scientific">Aerophobetes bacterium</name>
    <dbReference type="NCBI Taxonomy" id="2030807"/>
    <lineage>
        <taxon>Bacteria</taxon>
        <taxon>Candidatus Aerophobota</taxon>
    </lineage>
</organism>
<dbReference type="SUPFAM" id="SSF158446">
    <property type="entry name" value="IVS-encoded protein-like"/>
    <property type="match status" value="1"/>
</dbReference>
<dbReference type="InterPro" id="IPR036583">
    <property type="entry name" value="23S_rRNA_IVS_sf"/>
</dbReference>
<dbReference type="InterPro" id="IPR012657">
    <property type="entry name" value="23S_rRNA-intervening_sequence"/>
</dbReference>
<dbReference type="EMBL" id="SOKJ01000235">
    <property type="protein sequence ID" value="TET10289.1"/>
    <property type="molecule type" value="Genomic_DNA"/>
</dbReference>
<reference evidence="1 2" key="1">
    <citation type="submission" date="2019-03" db="EMBL/GenBank/DDBJ databases">
        <title>Metabolic potential of uncultured bacteria and archaea associated with petroleum seepage in deep-sea sediments.</title>
        <authorList>
            <person name="Dong X."/>
            <person name="Hubert C."/>
        </authorList>
    </citation>
    <scope>NUCLEOTIDE SEQUENCE [LARGE SCALE GENOMIC DNA]</scope>
    <source>
        <strain evidence="1">E44_bin7</strain>
    </source>
</reference>
<evidence type="ECO:0000313" key="1">
    <source>
        <dbReference type="EMBL" id="TET10289.1"/>
    </source>
</evidence>
<dbReference type="Proteomes" id="UP000316360">
    <property type="component" value="Unassembled WGS sequence"/>
</dbReference>
<dbReference type="NCBIfam" id="TIGR02436">
    <property type="entry name" value="four helix bundle protein"/>
    <property type="match status" value="1"/>
</dbReference>
<accession>A0A523RXE5</accession>
<sequence>MTISRRHVSEVESCLYVAVDQDYVTEEEFKNIFDQAEKEKQLIDGMLRYLREYKRTQLTKRTKRK</sequence>
<evidence type="ECO:0000313" key="2">
    <source>
        <dbReference type="Proteomes" id="UP000316360"/>
    </source>
</evidence>
<dbReference type="AlphaFoldDB" id="A0A523RXE5"/>
<gene>
    <name evidence="1" type="ORF">E3J84_04160</name>
</gene>
<comment type="caution">
    <text evidence="1">The sequence shown here is derived from an EMBL/GenBank/DDBJ whole genome shotgun (WGS) entry which is preliminary data.</text>
</comment>
<protein>
    <submittedName>
        <fullName evidence="1">Four helix bundle protein</fullName>
    </submittedName>
</protein>
<name>A0A523RXE5_UNCAE</name>